<dbReference type="Gene3D" id="2.40.160.100">
    <property type="match status" value="1"/>
</dbReference>
<dbReference type="Pfam" id="PF13372">
    <property type="entry name" value="Alginate_exp"/>
    <property type="match status" value="1"/>
</dbReference>
<keyword evidence="3" id="KW-1185">Reference proteome</keyword>
<accession>A0A6I4TW67</accession>
<evidence type="ECO:0000313" key="3">
    <source>
        <dbReference type="Proteomes" id="UP000469430"/>
    </source>
</evidence>
<organism evidence="2 3">
    <name type="scientific">Croceibacterium xixiisoli</name>
    <dbReference type="NCBI Taxonomy" id="1476466"/>
    <lineage>
        <taxon>Bacteria</taxon>
        <taxon>Pseudomonadati</taxon>
        <taxon>Pseudomonadota</taxon>
        <taxon>Alphaproteobacteria</taxon>
        <taxon>Sphingomonadales</taxon>
        <taxon>Erythrobacteraceae</taxon>
        <taxon>Croceibacterium</taxon>
    </lineage>
</organism>
<proteinExistence type="predicted"/>
<feature type="domain" description="Alginate export" evidence="1">
    <location>
        <begin position="35"/>
        <end position="436"/>
    </location>
</feature>
<evidence type="ECO:0000259" key="1">
    <source>
        <dbReference type="Pfam" id="PF13372"/>
    </source>
</evidence>
<reference evidence="2 3" key="1">
    <citation type="submission" date="2019-12" db="EMBL/GenBank/DDBJ databases">
        <title>Genomic-based taxomic classification of the family Erythrobacteraceae.</title>
        <authorList>
            <person name="Xu L."/>
        </authorList>
    </citation>
    <scope>NUCLEOTIDE SEQUENCE [LARGE SCALE GENOMIC DNA]</scope>
    <source>
        <strain evidence="2 3">S36</strain>
    </source>
</reference>
<dbReference type="EMBL" id="WTYJ01000001">
    <property type="protein sequence ID" value="MXO98573.1"/>
    <property type="molecule type" value="Genomic_DNA"/>
</dbReference>
<name>A0A6I4TW67_9SPHN</name>
<dbReference type="RefSeq" id="WP_161390199.1">
    <property type="nucleotide sequence ID" value="NZ_JBHSCP010000001.1"/>
</dbReference>
<dbReference type="OrthoDB" id="7439590at2"/>
<comment type="caution">
    <text evidence="2">The sequence shown here is derived from an EMBL/GenBank/DDBJ whole genome shotgun (WGS) entry which is preliminary data.</text>
</comment>
<dbReference type="AlphaFoldDB" id="A0A6I4TW67"/>
<protein>
    <recommendedName>
        <fullName evidence="1">Alginate export domain-containing protein</fullName>
    </recommendedName>
</protein>
<sequence length="453" mass="48565">MALLIAGAPSGVAAQQVATGNGAGAEAAAPADGLAFSGAMRLRYEAIDGQARAGFNSSDELVNLRTNVLAEYRQGNLRAGVEIYDSRVWGGNPGSPVSSNEVNAFEPVQAYLAADLPGALGRGTRLRLTAGRMMLNLGSRRLVASDDYRNTTNGYTGLRADIAASQGWTAELIYTLPQSRLPDDAAGVAQARVRLDRESWDLVLWGGRVSKGNAWGRASAELTYFHLGERDGVGRPTRDRSLDTFGGRILAEPLAGAWDYEIEALYQTGQISTSLAPGAARQAVSAGFAHVDVGYSFAGGWSPRLAVEFDYASGDGPGGRFGRFDTLLGTRRVDLAPSGLYNAIARTNLMIAGLRLEAAPSARLDGFAGYRQMWLAAREDAFSSTNVRDPSGQSGRFAGHQMEARVRYWVIPARLRFEFDAVLLAKGRFLRDAPNAPAGNWTRYVSFNLTAML</sequence>
<evidence type="ECO:0000313" key="2">
    <source>
        <dbReference type="EMBL" id="MXO98573.1"/>
    </source>
</evidence>
<dbReference type="InterPro" id="IPR053728">
    <property type="entry name" value="Alginate_Permeability_Chnl"/>
</dbReference>
<dbReference type="Proteomes" id="UP000469430">
    <property type="component" value="Unassembled WGS sequence"/>
</dbReference>
<dbReference type="InterPro" id="IPR025388">
    <property type="entry name" value="Alginate_export_dom"/>
</dbReference>
<gene>
    <name evidence="2" type="ORF">GRI97_06180</name>
</gene>